<name>A0ABU5NCL5_9RICK</name>
<evidence type="ECO:0000313" key="1">
    <source>
        <dbReference type="EMBL" id="MEA0970894.1"/>
    </source>
</evidence>
<accession>A0ABU5NCL5</accession>
<protein>
    <submittedName>
        <fullName evidence="1">Uncharacterized protein</fullName>
    </submittedName>
</protein>
<comment type="caution">
    <text evidence="1">The sequence shown here is derived from an EMBL/GenBank/DDBJ whole genome shotgun (WGS) entry which is preliminary data.</text>
</comment>
<gene>
    <name evidence="1" type="ORF">Megvenef_00863</name>
</gene>
<proteinExistence type="predicted"/>
<reference evidence="1 2" key="1">
    <citation type="submission" date="2023-03" db="EMBL/GenBank/DDBJ databases">
        <title>Host association and intracellularity evolved multiple times independently in the Rickettsiales.</title>
        <authorList>
            <person name="Castelli M."/>
            <person name="Nardi T."/>
            <person name="Gammuto L."/>
            <person name="Bellinzona G."/>
            <person name="Sabaneyeva E."/>
            <person name="Potekhin A."/>
            <person name="Serra V."/>
            <person name="Petroni G."/>
            <person name="Sassera D."/>
        </authorList>
    </citation>
    <scope>NUCLEOTIDE SEQUENCE [LARGE SCALE GENOMIC DNA]</scope>
    <source>
        <strain evidence="1 2">Sr 2-6</strain>
    </source>
</reference>
<dbReference type="EMBL" id="JARJFB010000058">
    <property type="protein sequence ID" value="MEA0970894.1"/>
    <property type="molecule type" value="Genomic_DNA"/>
</dbReference>
<evidence type="ECO:0000313" key="2">
    <source>
        <dbReference type="Proteomes" id="UP001291687"/>
    </source>
</evidence>
<keyword evidence="2" id="KW-1185">Reference proteome</keyword>
<dbReference type="RefSeq" id="WP_322776793.1">
    <property type="nucleotide sequence ID" value="NZ_JARJFB010000058.1"/>
</dbReference>
<organism evidence="1 2">
    <name type="scientific">Candidatus Megaera venefica</name>
    <dbReference type="NCBI Taxonomy" id="2055910"/>
    <lineage>
        <taxon>Bacteria</taxon>
        <taxon>Pseudomonadati</taxon>
        <taxon>Pseudomonadota</taxon>
        <taxon>Alphaproteobacteria</taxon>
        <taxon>Rickettsiales</taxon>
        <taxon>Rickettsiaceae</taxon>
        <taxon>Candidatus Megaera</taxon>
    </lineage>
</organism>
<sequence>MKNIEFTQENYLDLLKALGDNAPACTPLTMKLRTSYNNSVAINDSKVELHRVSNFAHKDLEFEEEVKYGAWFTTANEDNGIQNQILVEFLGENCN</sequence>
<dbReference type="Proteomes" id="UP001291687">
    <property type="component" value="Unassembled WGS sequence"/>
</dbReference>